<comment type="caution">
    <text evidence="11">The sequence shown here is derived from an EMBL/GenBank/DDBJ whole genome shotgun (WGS) entry which is preliminary data.</text>
</comment>
<evidence type="ECO:0000259" key="10">
    <source>
        <dbReference type="PROSITE" id="PS50035"/>
    </source>
</evidence>
<evidence type="ECO:0000256" key="6">
    <source>
        <dbReference type="ARBA" id="ARBA00022737"/>
    </source>
</evidence>
<gene>
    <name evidence="11" type="ORF">OEZ60_19815</name>
</gene>
<sequence length="524" mass="59853">MLKSFEYSTVQSAFRTLLTAEEAFPALEREFLHARSEIWASFRIFDAMTALRSPEARAVGRTWFDLIVATLRRGVAITIVITDFDPIARVSLHRKTWRSVRQFIAAAELAGPEARLKVIPAMHAARTGLLPRLLFWPVIVWKQARAAGWLNRRSDAEQRDALRELPGTRERLVRRADGRFRPRFWPIPMLCPATHHQKLAVFDRKRLYIGGLDLDERRFDTPEHDREGEETWHDVQILTDGPAAREAQEHLETFVGITSGNGQPAKTRMLLRTISRPRPNNLLYFGPEPVVEEIATAHEHHARRARRLIYIETQYFRDLKLARYLANLARSKPDLCMILILPAAPEEIAFDKRVGLDARFGEFLQSRALRIVSKAFRSRLFVGGAAQPRRSDGQNGNGTGRDRLFDAPLVYIHAKVSIFDDVAAIVSSANLNGRSLHWDTEAGLLITQRRRVEDLRRKIMQHWLPKNAGEAFFDPVRAVSEWRALAIGNARKDPENRHGFLLPYDLKAAEKFAANVPIVPDEMV</sequence>
<name>A0ABT2X8G2_9RHOB</name>
<keyword evidence="8" id="KW-0443">Lipid metabolism</keyword>
<dbReference type="Gene3D" id="3.30.870.10">
    <property type="entry name" value="Endonuclease Chain A"/>
    <property type="match status" value="2"/>
</dbReference>
<protein>
    <recommendedName>
        <fullName evidence="4">Phospholipase D</fullName>
    </recommendedName>
    <alternativeName>
        <fullName evidence="9">Choline phosphatase</fullName>
    </alternativeName>
</protein>
<accession>A0ABT2X8G2</accession>
<dbReference type="PROSITE" id="PS50035">
    <property type="entry name" value="PLD"/>
    <property type="match status" value="2"/>
</dbReference>
<comment type="catalytic activity">
    <reaction evidence="1">
        <text>a 1,2-diacyl-sn-glycero-3-phosphocholine + H2O = a 1,2-diacyl-sn-glycero-3-phosphate + choline + H(+)</text>
        <dbReference type="Rhea" id="RHEA:14445"/>
        <dbReference type="ChEBI" id="CHEBI:15354"/>
        <dbReference type="ChEBI" id="CHEBI:15377"/>
        <dbReference type="ChEBI" id="CHEBI:15378"/>
        <dbReference type="ChEBI" id="CHEBI:57643"/>
        <dbReference type="ChEBI" id="CHEBI:58608"/>
        <dbReference type="EC" id="3.1.4.4"/>
    </reaction>
</comment>
<dbReference type="SUPFAM" id="SSF56024">
    <property type="entry name" value="Phospholipase D/nuclease"/>
    <property type="match status" value="2"/>
</dbReference>
<keyword evidence="12" id="KW-1185">Reference proteome</keyword>
<dbReference type="SMART" id="SM00155">
    <property type="entry name" value="PLDc"/>
    <property type="match status" value="2"/>
</dbReference>
<dbReference type="PANTHER" id="PTHR18896:SF76">
    <property type="entry name" value="PHOSPHOLIPASE"/>
    <property type="match status" value="1"/>
</dbReference>
<evidence type="ECO:0000256" key="9">
    <source>
        <dbReference type="ARBA" id="ARBA00029594"/>
    </source>
</evidence>
<keyword evidence="6" id="KW-0677">Repeat</keyword>
<feature type="domain" description="PLD phosphodiesterase" evidence="10">
    <location>
        <begin position="408"/>
        <end position="435"/>
    </location>
</feature>
<dbReference type="InterPro" id="IPR001736">
    <property type="entry name" value="PLipase_D/transphosphatidylase"/>
</dbReference>
<reference evidence="11 12" key="1">
    <citation type="submission" date="2022-10" db="EMBL/GenBank/DDBJ databases">
        <title>Defluviimonas sp. nov., isolated from ocean surface sediments.</title>
        <authorList>
            <person name="He W."/>
            <person name="Wang L."/>
            <person name="Zhang D.-F."/>
        </authorList>
    </citation>
    <scope>NUCLEOTIDE SEQUENCE [LARGE SCALE GENOMIC DNA]</scope>
    <source>
        <strain evidence="11 12">WL0024</strain>
    </source>
</reference>
<evidence type="ECO:0000256" key="7">
    <source>
        <dbReference type="ARBA" id="ARBA00022801"/>
    </source>
</evidence>
<comment type="function">
    <text evidence="2">Could be a virulence factor.</text>
</comment>
<dbReference type="EMBL" id="JAOVQO010000024">
    <property type="protein sequence ID" value="MCU9850241.1"/>
    <property type="molecule type" value="Genomic_DNA"/>
</dbReference>
<dbReference type="CDD" id="cd09105">
    <property type="entry name" value="PLDc_vPLD1_2_like_2"/>
    <property type="match status" value="1"/>
</dbReference>
<keyword evidence="7" id="KW-0378">Hydrolase</keyword>
<keyword evidence="5" id="KW-0964">Secreted</keyword>
<dbReference type="Pfam" id="PF00614">
    <property type="entry name" value="PLDc"/>
    <property type="match status" value="1"/>
</dbReference>
<feature type="domain" description="PLD phosphodiesterase" evidence="10">
    <location>
        <begin position="191"/>
        <end position="218"/>
    </location>
</feature>
<dbReference type="Proteomes" id="UP001209535">
    <property type="component" value="Unassembled WGS sequence"/>
</dbReference>
<organism evidence="11 12">
    <name type="scientific">Albidovulum salinarum</name>
    <dbReference type="NCBI Taxonomy" id="2984153"/>
    <lineage>
        <taxon>Bacteria</taxon>
        <taxon>Pseudomonadati</taxon>
        <taxon>Pseudomonadota</taxon>
        <taxon>Alphaproteobacteria</taxon>
        <taxon>Rhodobacterales</taxon>
        <taxon>Paracoccaceae</taxon>
        <taxon>Albidovulum</taxon>
    </lineage>
</organism>
<evidence type="ECO:0000313" key="12">
    <source>
        <dbReference type="Proteomes" id="UP001209535"/>
    </source>
</evidence>
<evidence type="ECO:0000256" key="8">
    <source>
        <dbReference type="ARBA" id="ARBA00023098"/>
    </source>
</evidence>
<proteinExistence type="predicted"/>
<dbReference type="InterPro" id="IPR025202">
    <property type="entry name" value="PLD-like_dom"/>
</dbReference>
<dbReference type="InterPro" id="IPR015679">
    <property type="entry name" value="PLipase_D_fam"/>
</dbReference>
<dbReference type="PANTHER" id="PTHR18896">
    <property type="entry name" value="PHOSPHOLIPASE D"/>
    <property type="match status" value="1"/>
</dbReference>
<evidence type="ECO:0000256" key="1">
    <source>
        <dbReference type="ARBA" id="ARBA00000798"/>
    </source>
</evidence>
<evidence type="ECO:0000256" key="4">
    <source>
        <dbReference type="ARBA" id="ARBA00018392"/>
    </source>
</evidence>
<dbReference type="RefSeq" id="WP_263340068.1">
    <property type="nucleotide sequence ID" value="NZ_JAOVQO010000024.1"/>
</dbReference>
<evidence type="ECO:0000256" key="3">
    <source>
        <dbReference type="ARBA" id="ARBA00004613"/>
    </source>
</evidence>
<evidence type="ECO:0000256" key="2">
    <source>
        <dbReference type="ARBA" id="ARBA00003145"/>
    </source>
</evidence>
<evidence type="ECO:0000256" key="5">
    <source>
        <dbReference type="ARBA" id="ARBA00022525"/>
    </source>
</evidence>
<comment type="subcellular location">
    <subcellularLocation>
        <location evidence="3">Secreted</location>
    </subcellularLocation>
</comment>
<evidence type="ECO:0000313" key="11">
    <source>
        <dbReference type="EMBL" id="MCU9850241.1"/>
    </source>
</evidence>
<dbReference type="Pfam" id="PF13091">
    <property type="entry name" value="PLDc_2"/>
    <property type="match status" value="1"/>
</dbReference>